<organism evidence="2 3">
    <name type="scientific">Blepharisma stoltei</name>
    <dbReference type="NCBI Taxonomy" id="1481888"/>
    <lineage>
        <taxon>Eukaryota</taxon>
        <taxon>Sar</taxon>
        <taxon>Alveolata</taxon>
        <taxon>Ciliophora</taxon>
        <taxon>Postciliodesmatophora</taxon>
        <taxon>Heterotrichea</taxon>
        <taxon>Heterotrichida</taxon>
        <taxon>Blepharismidae</taxon>
        <taxon>Blepharisma</taxon>
    </lineage>
</organism>
<feature type="region of interest" description="Disordered" evidence="1">
    <location>
        <begin position="81"/>
        <end position="105"/>
    </location>
</feature>
<evidence type="ECO:0000313" key="3">
    <source>
        <dbReference type="Proteomes" id="UP001162131"/>
    </source>
</evidence>
<dbReference type="AlphaFoldDB" id="A0AAU9IQZ3"/>
<protein>
    <submittedName>
        <fullName evidence="2">Uncharacterized protein</fullName>
    </submittedName>
</protein>
<keyword evidence="3" id="KW-1185">Reference proteome</keyword>
<name>A0AAU9IQZ3_9CILI</name>
<accession>A0AAU9IQZ3</accession>
<evidence type="ECO:0000256" key="1">
    <source>
        <dbReference type="SAM" id="MobiDB-lite"/>
    </source>
</evidence>
<reference evidence="2" key="1">
    <citation type="submission" date="2021-09" db="EMBL/GenBank/DDBJ databases">
        <authorList>
            <consortium name="AG Swart"/>
            <person name="Singh M."/>
            <person name="Singh A."/>
            <person name="Seah K."/>
            <person name="Emmerich C."/>
        </authorList>
    </citation>
    <scope>NUCLEOTIDE SEQUENCE</scope>
    <source>
        <strain evidence="2">ATCC30299</strain>
    </source>
</reference>
<dbReference type="EMBL" id="CAJZBQ010000014">
    <property type="protein sequence ID" value="CAG9315883.1"/>
    <property type="molecule type" value="Genomic_DNA"/>
</dbReference>
<dbReference type="Proteomes" id="UP001162131">
    <property type="component" value="Unassembled WGS sequence"/>
</dbReference>
<comment type="caution">
    <text evidence="2">The sequence shown here is derived from an EMBL/GenBank/DDBJ whole genome shotgun (WGS) entry which is preliminary data.</text>
</comment>
<feature type="compositionally biased region" description="Basic residues" evidence="1">
    <location>
        <begin position="95"/>
        <end position="105"/>
    </location>
</feature>
<proteinExistence type="predicted"/>
<evidence type="ECO:0000313" key="2">
    <source>
        <dbReference type="EMBL" id="CAG9315883.1"/>
    </source>
</evidence>
<sequence>MSNKKTNISHKVLKMKFMTKNNAEGENNKKIVIKEEEKWSLKHLYKNVKDDKKSEILDEENTTRMSFGNFNPCFEVKKKRGRAAEGEIVEEGRKQQKLSGKHTDK</sequence>
<dbReference type="Pfam" id="PF10175">
    <property type="entry name" value="MPP6"/>
    <property type="match status" value="1"/>
</dbReference>
<gene>
    <name evidence="2" type="ORF">BSTOLATCC_MIC14627</name>
</gene>
<feature type="compositionally biased region" description="Basic and acidic residues" evidence="1">
    <location>
        <begin position="82"/>
        <end position="94"/>
    </location>
</feature>